<dbReference type="SUPFAM" id="SSF52833">
    <property type="entry name" value="Thioredoxin-like"/>
    <property type="match status" value="1"/>
</dbReference>
<accession>A0A067N300</accession>
<organism evidence="1 2">
    <name type="scientific">Botryobasidium botryosum (strain FD-172 SS1)</name>
    <dbReference type="NCBI Taxonomy" id="930990"/>
    <lineage>
        <taxon>Eukaryota</taxon>
        <taxon>Fungi</taxon>
        <taxon>Dikarya</taxon>
        <taxon>Basidiomycota</taxon>
        <taxon>Agaricomycotina</taxon>
        <taxon>Agaricomycetes</taxon>
        <taxon>Cantharellales</taxon>
        <taxon>Botryobasidiaceae</taxon>
        <taxon>Botryobasidium</taxon>
    </lineage>
</organism>
<keyword evidence="2" id="KW-1185">Reference proteome</keyword>
<dbReference type="HOGENOM" id="CLU_035338_1_1_1"/>
<protein>
    <recommendedName>
        <fullName evidence="3">Thioredoxin domain-containing protein</fullName>
    </recommendedName>
</protein>
<dbReference type="CDD" id="cd02970">
    <property type="entry name" value="PRX_like2"/>
    <property type="match status" value="1"/>
</dbReference>
<sequence>MACWENSNEIIAVLSSQPRLLLSPSPLMPAVSFLPHVRPTEETMKVASSIIIRDAKGNKIPFGSIYEYQKSIVVFVRTFMCAHCRGYARQLSLIPSQALDTSGTKIVLIGCGHWSAISAYREQTSFAGPIYADPTRQLHEALGMTAHSVTGAPRGERPPSYSPRHARRTQLNYLITSTIVHPLLTLTWKHGNISQLGGEFIFGPGQKCSFAHRMEHKEGHIEVDDLMEQADLLFPVPPVKVLEAHARNFR</sequence>
<dbReference type="AlphaFoldDB" id="A0A067N300"/>
<dbReference type="InterPro" id="IPR032801">
    <property type="entry name" value="PXL2A/B/C"/>
</dbReference>
<evidence type="ECO:0000313" key="2">
    <source>
        <dbReference type="Proteomes" id="UP000027195"/>
    </source>
</evidence>
<name>A0A067N300_BOTB1</name>
<gene>
    <name evidence="1" type="ORF">BOTBODRAFT_29499</name>
</gene>
<dbReference type="Proteomes" id="UP000027195">
    <property type="component" value="Unassembled WGS sequence"/>
</dbReference>
<dbReference type="OrthoDB" id="40334at2759"/>
<dbReference type="PANTHER" id="PTHR28630">
    <property type="match status" value="1"/>
</dbReference>
<dbReference type="InParanoid" id="A0A067N300"/>
<proteinExistence type="predicted"/>
<dbReference type="Gene3D" id="3.40.30.10">
    <property type="entry name" value="Glutaredoxin"/>
    <property type="match status" value="1"/>
</dbReference>
<reference evidence="2" key="1">
    <citation type="journal article" date="2014" name="Proc. Natl. Acad. Sci. U.S.A.">
        <title>Extensive sampling of basidiomycete genomes demonstrates inadequacy of the white-rot/brown-rot paradigm for wood decay fungi.</title>
        <authorList>
            <person name="Riley R."/>
            <person name="Salamov A.A."/>
            <person name="Brown D.W."/>
            <person name="Nagy L.G."/>
            <person name="Floudas D."/>
            <person name="Held B.W."/>
            <person name="Levasseur A."/>
            <person name="Lombard V."/>
            <person name="Morin E."/>
            <person name="Otillar R."/>
            <person name="Lindquist E.A."/>
            <person name="Sun H."/>
            <person name="LaButti K.M."/>
            <person name="Schmutz J."/>
            <person name="Jabbour D."/>
            <person name="Luo H."/>
            <person name="Baker S.E."/>
            <person name="Pisabarro A.G."/>
            <person name="Walton J.D."/>
            <person name="Blanchette R.A."/>
            <person name="Henrissat B."/>
            <person name="Martin F."/>
            <person name="Cullen D."/>
            <person name="Hibbett D.S."/>
            <person name="Grigoriev I.V."/>
        </authorList>
    </citation>
    <scope>NUCLEOTIDE SEQUENCE [LARGE SCALE GENOMIC DNA]</scope>
    <source>
        <strain evidence="2">FD-172 SS1</strain>
    </source>
</reference>
<dbReference type="EMBL" id="KL198022">
    <property type="protein sequence ID" value="KDQ18161.1"/>
    <property type="molecule type" value="Genomic_DNA"/>
</dbReference>
<evidence type="ECO:0008006" key="3">
    <source>
        <dbReference type="Google" id="ProtNLM"/>
    </source>
</evidence>
<dbReference type="Pfam" id="PF13911">
    <property type="entry name" value="AhpC-TSA_2"/>
    <property type="match status" value="1"/>
</dbReference>
<dbReference type="InterPro" id="IPR036249">
    <property type="entry name" value="Thioredoxin-like_sf"/>
</dbReference>
<dbReference type="PANTHER" id="PTHR28630:SF3">
    <property type="entry name" value="PEROXIREDOXIN-LIKE 2C"/>
    <property type="match status" value="1"/>
</dbReference>
<dbReference type="STRING" id="930990.A0A067N300"/>
<evidence type="ECO:0000313" key="1">
    <source>
        <dbReference type="EMBL" id="KDQ18161.1"/>
    </source>
</evidence>